<evidence type="ECO:0000313" key="1">
    <source>
        <dbReference type="EMBL" id="NKF23557.1"/>
    </source>
</evidence>
<dbReference type="InterPro" id="IPR004220">
    <property type="entry name" value="5-COMe_2-OHmuconate_Isoase"/>
</dbReference>
<comment type="caution">
    <text evidence="1">The sequence shown here is derived from an EMBL/GenBank/DDBJ whole genome shotgun (WGS) entry which is preliminary data.</text>
</comment>
<dbReference type="RefSeq" id="WP_168148875.1">
    <property type="nucleotide sequence ID" value="NZ_JAAVXB010000008.1"/>
</dbReference>
<accession>A0A970B5M6</accession>
<sequence>MPHLIVEYSAGLDAQLAIERVLDALGEAAAESGVMQRRDIKLRAIPYSHFRLLDGGDAFVHVTARLLSGRSDAQKLQLSSRLRECLASMLTHVHSISVEIVDMHAPSYLKRLL</sequence>
<dbReference type="PANTHER" id="PTHR37950">
    <property type="entry name" value="4-HYDROXYPHENYLACETATE CATABOLISM PROTEIN"/>
    <property type="match status" value="1"/>
</dbReference>
<proteinExistence type="predicted"/>
<dbReference type="CDD" id="cd00580">
    <property type="entry name" value="CHMI"/>
    <property type="match status" value="1"/>
</dbReference>
<reference evidence="1" key="1">
    <citation type="submission" date="2020-03" db="EMBL/GenBank/DDBJ databases">
        <title>Solimonas marina sp. nov., isolated from deep seawater of the Pacific Ocean.</title>
        <authorList>
            <person name="Liu X."/>
            <person name="Lai Q."/>
            <person name="Sun F."/>
            <person name="Gai Y."/>
            <person name="Li G."/>
            <person name="Shao Z."/>
        </authorList>
    </citation>
    <scope>NUCLEOTIDE SEQUENCE</scope>
    <source>
        <strain evidence="1">C16B3</strain>
    </source>
</reference>
<gene>
    <name evidence="1" type="ORF">G7Y82_14655</name>
</gene>
<protein>
    <submittedName>
        <fullName evidence="1">5-carboxymethyl-2-hydroxymuconate Delta-isomerase</fullName>
    </submittedName>
</protein>
<name>A0A970B5M6_9GAMM</name>
<evidence type="ECO:0000313" key="2">
    <source>
        <dbReference type="Proteomes" id="UP000653472"/>
    </source>
</evidence>
<organism evidence="1 2">
    <name type="scientific">Solimonas marina</name>
    <dbReference type="NCBI Taxonomy" id="2714601"/>
    <lineage>
        <taxon>Bacteria</taxon>
        <taxon>Pseudomonadati</taxon>
        <taxon>Pseudomonadota</taxon>
        <taxon>Gammaproteobacteria</taxon>
        <taxon>Nevskiales</taxon>
        <taxon>Nevskiaceae</taxon>
        <taxon>Solimonas</taxon>
    </lineage>
</organism>
<dbReference type="GO" id="GO:0008704">
    <property type="term" value="F:5-carboxymethyl-2-hydroxymuconate delta-isomerase activity"/>
    <property type="evidence" value="ECO:0007669"/>
    <property type="project" value="InterPro"/>
</dbReference>
<dbReference type="SUPFAM" id="SSF55331">
    <property type="entry name" value="Tautomerase/MIF"/>
    <property type="match status" value="1"/>
</dbReference>
<dbReference type="AlphaFoldDB" id="A0A970B5M6"/>
<dbReference type="EMBL" id="JAAVXB010000008">
    <property type="protein sequence ID" value="NKF23557.1"/>
    <property type="molecule type" value="Genomic_DNA"/>
</dbReference>
<dbReference type="Proteomes" id="UP000653472">
    <property type="component" value="Unassembled WGS sequence"/>
</dbReference>
<dbReference type="Pfam" id="PF02962">
    <property type="entry name" value="CHMI"/>
    <property type="match status" value="1"/>
</dbReference>
<dbReference type="InterPro" id="IPR014347">
    <property type="entry name" value="Tautomerase/MIF_sf"/>
</dbReference>
<dbReference type="PANTHER" id="PTHR37950:SF1">
    <property type="entry name" value="4-HYDROXYPHENYLACETATE CATABOLISM PROTEIN"/>
    <property type="match status" value="1"/>
</dbReference>
<keyword evidence="2" id="KW-1185">Reference proteome</keyword>
<dbReference type="Gene3D" id="3.30.429.10">
    <property type="entry name" value="Macrophage Migration Inhibitory Factor"/>
    <property type="match status" value="1"/>
</dbReference>